<comment type="caution">
    <text evidence="3">The sequence shown here is derived from an EMBL/GenBank/DDBJ whole genome shotgun (WGS) entry which is preliminary data.</text>
</comment>
<gene>
    <name evidence="5" type="ORF">ABMA27_013631</name>
    <name evidence="3" type="ORF">ABMA28_001304</name>
    <name evidence="2" type="ORF">ABMA28_012531</name>
    <name evidence="4" type="ORF">ABMA28_016141</name>
</gene>
<evidence type="ECO:0000259" key="1">
    <source>
        <dbReference type="Pfam" id="PF05699"/>
    </source>
</evidence>
<dbReference type="EMBL" id="JBEDNZ010000008">
    <property type="protein sequence ID" value="KAL0839417.1"/>
    <property type="molecule type" value="Genomic_DNA"/>
</dbReference>
<organism evidence="3 7">
    <name type="scientific">Loxostege sticticalis</name>
    <name type="common">Beet webworm moth</name>
    <dbReference type="NCBI Taxonomy" id="481309"/>
    <lineage>
        <taxon>Eukaryota</taxon>
        <taxon>Metazoa</taxon>
        <taxon>Ecdysozoa</taxon>
        <taxon>Arthropoda</taxon>
        <taxon>Hexapoda</taxon>
        <taxon>Insecta</taxon>
        <taxon>Pterygota</taxon>
        <taxon>Neoptera</taxon>
        <taxon>Endopterygota</taxon>
        <taxon>Lepidoptera</taxon>
        <taxon>Glossata</taxon>
        <taxon>Ditrysia</taxon>
        <taxon>Pyraloidea</taxon>
        <taxon>Crambidae</taxon>
        <taxon>Pyraustinae</taxon>
        <taxon>Loxostege</taxon>
    </lineage>
</organism>
<feature type="domain" description="HAT C-terminal dimerisation" evidence="1">
    <location>
        <begin position="535"/>
        <end position="599"/>
    </location>
</feature>
<dbReference type="Proteomes" id="UP001549920">
    <property type="component" value="Unassembled WGS sequence"/>
</dbReference>
<evidence type="ECO:0000313" key="5">
    <source>
        <dbReference type="EMBL" id="KAL0895186.1"/>
    </source>
</evidence>
<sequence>MPPTVKKRTCKFTEDLQKEFPFLQKCLTPSEVRCNKCNGTFSVAHGGKYDIQRHLTSEKHKKSLTAASSSSSLTTYFRHEKYGDKEAELAKAEGLWAFHTVCHNHSFRSMDCTSKLIQKVFDKKFSCGKTKCEAIATNVIEPYSADVLKTELNDVPFICIYTDASNHKDIKIFPTLVRYFHPTTGINVKILDLVNLPGETAEMIYVSLMETLEKHNLKDKVIGFCADNANTNFGGVERSGQCNVFRKLQEGLGRQIVGVGCAAHIAHNAIQTAADLLPVDVEHIVTKIYSYFYIYTVRVENLKEFCEEAEMQYKKMLGYSKTRWLALSSSVERILQMYAPLKSYFLSQEKCPAALHNFFSNECSELWLKFVHVQASIFTDSVKMMEGDKTSITEVSHFLVDLKNKYSNRLEHEYIPLTIRNELTNLVESGNINRDYFMGHIRNFYKNCIQYLEKYMHQYDEFKTSTWIQLKQSLKWNDVQLTYQQLLVQIPSLATTLIEDNLFDEVNYVSNYVNSDILKGWEENKYSTEKRWLEVFENFKKTGIPIKNCLLIVQYLLCLPGTNAPTERVFSLMNALWTSEKSSLKVETLRALLVLKFNMGSCEEFYDILNKNPELVKKCHSSDKYDFKNK</sequence>
<proteinExistence type="predicted"/>
<evidence type="ECO:0000313" key="7">
    <source>
        <dbReference type="Proteomes" id="UP001549921"/>
    </source>
</evidence>
<reference evidence="6 7" key="1">
    <citation type="submission" date="2024-06" db="EMBL/GenBank/DDBJ databases">
        <title>A chromosome-level genome assembly of beet webworm, Loxostege sticticalis.</title>
        <authorList>
            <person name="Zhang Y."/>
        </authorList>
    </citation>
    <scope>NUCLEOTIDE SEQUENCE [LARGE SCALE GENOMIC DNA]</scope>
    <source>
        <strain evidence="5">AQ026</strain>
        <strain evidence="3">AQ028</strain>
        <tissue evidence="3">Male pupae</tissue>
        <tissue evidence="5">Whole body</tissue>
    </source>
</reference>
<dbReference type="PANTHER" id="PTHR37162">
    <property type="entry name" value="HAT FAMILY DIMERISATION DOMAINCONTAINING PROTEIN-RELATED"/>
    <property type="match status" value="1"/>
</dbReference>
<evidence type="ECO:0000313" key="6">
    <source>
        <dbReference type="Proteomes" id="UP001549920"/>
    </source>
</evidence>
<dbReference type="PANTHER" id="PTHR37162:SF1">
    <property type="entry name" value="BED-TYPE DOMAIN-CONTAINING PROTEIN"/>
    <property type="match status" value="1"/>
</dbReference>
<dbReference type="Pfam" id="PF05699">
    <property type="entry name" value="Dimer_Tnp_hAT"/>
    <property type="match status" value="1"/>
</dbReference>
<evidence type="ECO:0000313" key="2">
    <source>
        <dbReference type="EMBL" id="KAL0808861.1"/>
    </source>
</evidence>
<dbReference type="AlphaFoldDB" id="A0ABD0T1B7"/>
<evidence type="ECO:0000313" key="3">
    <source>
        <dbReference type="EMBL" id="KAL0831765.1"/>
    </source>
</evidence>
<dbReference type="SUPFAM" id="SSF53098">
    <property type="entry name" value="Ribonuclease H-like"/>
    <property type="match status" value="1"/>
</dbReference>
<dbReference type="EMBL" id="JBEDNZ010000011">
    <property type="protein sequence ID" value="KAL0831765.1"/>
    <property type="molecule type" value="Genomic_DNA"/>
</dbReference>
<dbReference type="InterPro" id="IPR008906">
    <property type="entry name" value="HATC_C_dom"/>
</dbReference>
<dbReference type="InterPro" id="IPR012337">
    <property type="entry name" value="RNaseH-like_sf"/>
</dbReference>
<accession>A0ABD0T1B7</accession>
<protein>
    <recommendedName>
        <fullName evidence="1">HAT C-terminal dimerisation domain-containing protein</fullName>
    </recommendedName>
</protein>
<name>A0ABD0T1B7_LOXSC</name>
<keyword evidence="6" id="KW-1185">Reference proteome</keyword>
<dbReference type="Proteomes" id="UP001549921">
    <property type="component" value="Unassembled WGS sequence"/>
</dbReference>
<dbReference type="EMBL" id="JBEUOH010000004">
    <property type="protein sequence ID" value="KAL0895186.1"/>
    <property type="molecule type" value="Genomic_DNA"/>
</dbReference>
<evidence type="ECO:0000313" key="4">
    <source>
        <dbReference type="EMBL" id="KAL0839417.1"/>
    </source>
</evidence>
<dbReference type="EMBL" id="JBEDNZ010000030">
    <property type="protein sequence ID" value="KAL0808861.1"/>
    <property type="molecule type" value="Genomic_DNA"/>
</dbReference>